<keyword evidence="8 14" id="KW-0227">DNA damage</keyword>
<evidence type="ECO:0000256" key="5">
    <source>
        <dbReference type="ARBA" id="ARBA00022023"/>
    </source>
</evidence>
<dbReference type="GO" id="GO:0046872">
    <property type="term" value="F:metal ion binding"/>
    <property type="evidence" value="ECO:0007669"/>
    <property type="project" value="UniProtKB-UniRule"/>
</dbReference>
<dbReference type="GO" id="GO:0000701">
    <property type="term" value="F:purine-specific mismatch base pair DNA N-glycosylase activity"/>
    <property type="evidence" value="ECO:0007669"/>
    <property type="project" value="UniProtKB-EC"/>
</dbReference>
<dbReference type="InterPro" id="IPR005760">
    <property type="entry name" value="A/G_AdeGlyc_MutY"/>
</dbReference>
<evidence type="ECO:0000259" key="15">
    <source>
        <dbReference type="SMART" id="SM00478"/>
    </source>
</evidence>
<dbReference type="SUPFAM" id="SSF48150">
    <property type="entry name" value="DNA-glycosylase"/>
    <property type="match status" value="1"/>
</dbReference>
<dbReference type="CDD" id="cd03431">
    <property type="entry name" value="NUDIX_DNA_Glycosylase_C-MutY"/>
    <property type="match status" value="1"/>
</dbReference>
<evidence type="ECO:0000256" key="9">
    <source>
        <dbReference type="ARBA" id="ARBA00022801"/>
    </source>
</evidence>
<gene>
    <name evidence="16" type="primary">mutY</name>
    <name evidence="16" type="ORF">CWI69_05885</name>
</gene>
<dbReference type="NCBIfam" id="TIGR01084">
    <property type="entry name" value="mutY"/>
    <property type="match status" value="1"/>
</dbReference>
<evidence type="ECO:0000256" key="6">
    <source>
        <dbReference type="ARBA" id="ARBA00022485"/>
    </source>
</evidence>
<dbReference type="InterPro" id="IPR011257">
    <property type="entry name" value="DNA_glycosylase"/>
</dbReference>
<dbReference type="InterPro" id="IPR029119">
    <property type="entry name" value="MutY_C"/>
</dbReference>
<name>A0A432Y1W6_9GAMM</name>
<dbReference type="Proteomes" id="UP000287198">
    <property type="component" value="Unassembled WGS sequence"/>
</dbReference>
<dbReference type="RefSeq" id="WP_126762719.1">
    <property type="nucleotide sequence ID" value="NZ_JBHLTZ010000004.1"/>
</dbReference>
<dbReference type="InterPro" id="IPR015797">
    <property type="entry name" value="NUDIX_hydrolase-like_dom_sf"/>
</dbReference>
<evidence type="ECO:0000256" key="13">
    <source>
        <dbReference type="ARBA" id="ARBA00023295"/>
    </source>
</evidence>
<evidence type="ECO:0000256" key="14">
    <source>
        <dbReference type="RuleBase" id="RU365096"/>
    </source>
</evidence>
<keyword evidence="10 14" id="KW-0408">Iron</keyword>
<dbReference type="InterPro" id="IPR003265">
    <property type="entry name" value="HhH-GPD_domain"/>
</dbReference>
<dbReference type="Gene3D" id="1.10.340.30">
    <property type="entry name" value="Hypothetical protein, domain 2"/>
    <property type="match status" value="1"/>
</dbReference>
<evidence type="ECO:0000256" key="11">
    <source>
        <dbReference type="ARBA" id="ARBA00023014"/>
    </source>
</evidence>
<dbReference type="CDD" id="cd00056">
    <property type="entry name" value="ENDO3c"/>
    <property type="match status" value="1"/>
</dbReference>
<dbReference type="Pfam" id="PF00730">
    <property type="entry name" value="HhH-GPD"/>
    <property type="match status" value="1"/>
</dbReference>
<keyword evidence="7" id="KW-0479">Metal-binding</keyword>
<organism evidence="16 17">
    <name type="scientific">Pseudidiomarina halophila</name>
    <dbReference type="NCBI Taxonomy" id="1449799"/>
    <lineage>
        <taxon>Bacteria</taxon>
        <taxon>Pseudomonadati</taxon>
        <taxon>Pseudomonadota</taxon>
        <taxon>Gammaproteobacteria</taxon>
        <taxon>Alteromonadales</taxon>
        <taxon>Idiomarinaceae</taxon>
        <taxon>Pseudidiomarina</taxon>
    </lineage>
</organism>
<comment type="caution">
    <text evidence="16">The sequence shown here is derived from an EMBL/GenBank/DDBJ whole genome shotgun (WGS) entry which is preliminary data.</text>
</comment>
<comment type="cofactor">
    <cofactor evidence="14">
        <name>[4Fe-4S] cluster</name>
        <dbReference type="ChEBI" id="CHEBI:49883"/>
    </cofactor>
    <text evidence="14">Binds 1 [4Fe-4S] cluster.</text>
</comment>
<evidence type="ECO:0000313" key="17">
    <source>
        <dbReference type="Proteomes" id="UP000287198"/>
    </source>
</evidence>
<accession>A0A432Y1W6</accession>
<evidence type="ECO:0000256" key="1">
    <source>
        <dbReference type="ARBA" id="ARBA00000843"/>
    </source>
</evidence>
<dbReference type="Gene3D" id="1.10.1670.10">
    <property type="entry name" value="Helix-hairpin-Helix base-excision DNA repair enzymes (C-terminal)"/>
    <property type="match status" value="1"/>
</dbReference>
<keyword evidence="9" id="KW-0378">Hydrolase</keyword>
<reference evidence="17" key="1">
    <citation type="journal article" date="2018" name="Front. Microbiol.">
        <title>Genome-Based Analysis Reveals the Taxonomy and Diversity of the Family Idiomarinaceae.</title>
        <authorList>
            <person name="Liu Y."/>
            <person name="Lai Q."/>
            <person name="Shao Z."/>
        </authorList>
    </citation>
    <scope>NUCLEOTIDE SEQUENCE [LARGE SCALE GENOMIC DNA]</scope>
    <source>
        <strain evidence="17">BH195</strain>
    </source>
</reference>
<dbReference type="SUPFAM" id="SSF55811">
    <property type="entry name" value="Nudix"/>
    <property type="match status" value="1"/>
</dbReference>
<dbReference type="OrthoDB" id="9802365at2"/>
<evidence type="ECO:0000256" key="12">
    <source>
        <dbReference type="ARBA" id="ARBA00023204"/>
    </source>
</evidence>
<dbReference type="GO" id="GO:0051539">
    <property type="term" value="F:4 iron, 4 sulfur cluster binding"/>
    <property type="evidence" value="ECO:0007669"/>
    <property type="project" value="UniProtKB-UniRule"/>
</dbReference>
<sequence>MQPTEFYRSSAEQIISPEQFAKIVIDWQAQHGRNDLPWQRENNPYHVLVSELMLQQTQVKTVIPYFERWITRFPDVSALSAASEDEVMQLWQGLGYYRRARNLQAAATTVVNQYDGQIPSSALELREIPGIGAYTVGAIRAFAYDAPGAIVDGNVKRLFARLFTLPFLINKSSHDRYFWDLAEHYTPQSQNRRFAQGLLDLGATLCKPKQPDCEVCPFHASCLSLKHDQVSAFPKRQAKKPIPTRQGYFILDLNTEGVLLEKRDASSVWPNLWSLPELLTAPDSEPFGQFTHTFSHYKLEASIWRQPTTLKPQQQRVPLSAIGTLGLPAPIRKYLQQV</sequence>
<dbReference type="GO" id="GO:0006298">
    <property type="term" value="P:mismatch repair"/>
    <property type="evidence" value="ECO:0007669"/>
    <property type="project" value="TreeGrafter"/>
</dbReference>
<dbReference type="GO" id="GO:0034039">
    <property type="term" value="F:8-oxo-7,8-dihydroguanine DNA N-glycosylase activity"/>
    <property type="evidence" value="ECO:0007669"/>
    <property type="project" value="TreeGrafter"/>
</dbReference>
<keyword evidence="11" id="KW-0411">Iron-sulfur</keyword>
<keyword evidence="13 14" id="KW-0326">Glycosidase</keyword>
<dbReference type="AlphaFoldDB" id="A0A432Y1W6"/>
<protein>
    <recommendedName>
        <fullName evidence="5 14">Adenine DNA glycosylase</fullName>
        <ecNumber evidence="4 14">3.2.2.31</ecNumber>
    </recommendedName>
</protein>
<dbReference type="EC" id="3.2.2.31" evidence="4 14"/>
<dbReference type="InterPro" id="IPR044298">
    <property type="entry name" value="MIG/MutY"/>
</dbReference>
<dbReference type="PANTHER" id="PTHR42944">
    <property type="entry name" value="ADENINE DNA GLYCOSYLASE"/>
    <property type="match status" value="1"/>
</dbReference>
<evidence type="ECO:0000256" key="3">
    <source>
        <dbReference type="ARBA" id="ARBA00008343"/>
    </source>
</evidence>
<dbReference type="GO" id="GO:0032357">
    <property type="term" value="F:oxidized purine DNA binding"/>
    <property type="evidence" value="ECO:0007669"/>
    <property type="project" value="TreeGrafter"/>
</dbReference>
<proteinExistence type="inferred from homology"/>
<dbReference type="InterPro" id="IPR023170">
    <property type="entry name" value="HhH_base_excis_C"/>
</dbReference>
<dbReference type="EMBL" id="PIPW01000001">
    <property type="protein sequence ID" value="RUO54921.1"/>
    <property type="molecule type" value="Genomic_DNA"/>
</dbReference>
<evidence type="ECO:0000256" key="4">
    <source>
        <dbReference type="ARBA" id="ARBA00012045"/>
    </source>
</evidence>
<comment type="function">
    <text evidence="2">Adenine glycosylase active on G-A mispairs. MutY also corrects error-prone DNA synthesis past GO lesions which are due to the oxidatively damaged form of guanine: 7,8-dihydro-8-oxoguanine (8-oxo-dGTP).</text>
</comment>
<evidence type="ECO:0000313" key="16">
    <source>
        <dbReference type="EMBL" id="RUO54921.1"/>
    </source>
</evidence>
<evidence type="ECO:0000256" key="2">
    <source>
        <dbReference type="ARBA" id="ARBA00002933"/>
    </source>
</evidence>
<comment type="catalytic activity">
    <reaction evidence="1 14">
        <text>Hydrolyzes free adenine bases from 7,8-dihydro-8-oxoguanine:adenine mismatched double-stranded DNA, leaving an apurinic site.</text>
        <dbReference type="EC" id="3.2.2.31"/>
    </reaction>
</comment>
<dbReference type="FunFam" id="1.10.340.30:FF:000002">
    <property type="entry name" value="Adenine DNA glycosylase"/>
    <property type="match status" value="1"/>
</dbReference>
<feature type="domain" description="HhH-GPD" evidence="15">
    <location>
        <begin position="53"/>
        <end position="204"/>
    </location>
</feature>
<evidence type="ECO:0000256" key="10">
    <source>
        <dbReference type="ARBA" id="ARBA00023004"/>
    </source>
</evidence>
<dbReference type="PANTHER" id="PTHR42944:SF1">
    <property type="entry name" value="ADENINE DNA GLYCOSYLASE"/>
    <property type="match status" value="1"/>
</dbReference>
<dbReference type="GO" id="GO:0035485">
    <property type="term" value="F:adenine/guanine mispair binding"/>
    <property type="evidence" value="ECO:0007669"/>
    <property type="project" value="TreeGrafter"/>
</dbReference>
<dbReference type="SMART" id="SM00478">
    <property type="entry name" value="ENDO3c"/>
    <property type="match status" value="1"/>
</dbReference>
<evidence type="ECO:0000256" key="7">
    <source>
        <dbReference type="ARBA" id="ARBA00022723"/>
    </source>
</evidence>
<evidence type="ECO:0000256" key="8">
    <source>
        <dbReference type="ARBA" id="ARBA00022763"/>
    </source>
</evidence>
<keyword evidence="6" id="KW-0004">4Fe-4S</keyword>
<dbReference type="Pfam" id="PF14815">
    <property type="entry name" value="NUDIX_4"/>
    <property type="match status" value="1"/>
</dbReference>
<keyword evidence="12" id="KW-0234">DNA repair</keyword>
<dbReference type="GO" id="GO:0006284">
    <property type="term" value="P:base-excision repair"/>
    <property type="evidence" value="ECO:0007669"/>
    <property type="project" value="UniProtKB-UniRule"/>
</dbReference>
<comment type="similarity">
    <text evidence="3 14">Belongs to the Nth/MutY family.</text>
</comment>
<keyword evidence="17" id="KW-1185">Reference proteome</keyword>